<proteinExistence type="predicted"/>
<sequence>MRGFDTTAGTNNSNIMNTQQNPFEYHNNKLGVKIKFLVSDENKRDDKSLRLIPYRTLSYRMNSETCLEQQLREGSWSYSALAEFNTLHQDWRDLLTVTFGKPIEKVKQSYFASHYVADREAFDFFCQHRFGKNNERKLDPEVIELYTYNASVLNAVIAVKTNRKAYVKALGGVKINIWDSLSKDVNAFRDVAHNLPTTPTSLRHKVTKYNKLGYTAIISRKYGNISASKVVLSEQKALLDELIAKHTNLDNEIIATLYNAVANRLTDWKTITSGTVANRKKEISLTASAGRNSVKYLGNNMLMQNKRKAPSAPMLYWTLDGWDAELLYQKTSINKEGRSVTTFHNRLTVVVVLDAHQKYPIGYAIGTHETPKLIFEALQNAINHTKELFGEYHRPYQIQSDNYSIKKLRPLYEALTKHFTPAAVGNAKAKIIEPYFGYINKKYAKLHDNWSGHNVNSGSKNQPNSEMLNKIRNYFPDELGCRNQITAIIETERQTKRDSYVANWVHTKMEHRLPMDFQQYMLVFGSSTGNTNKLRGDGISLVIDGVKKWYDCFNPVFRHHAHEDWKVLYNPNDLSKALAISKDEKLVFELEEKYIQAMCIADQAPEDHEQLKRVNGLNKFLTNEIIETRANNYDLIEDLINENPQLNDTMAKHLIVDSLGQHKNIKSSERISLAKAQAIETKHLKKEAKAKSKNFQESQQDYYSSKINVNEYL</sequence>
<reference evidence="2 3" key="1">
    <citation type="submission" date="2024-05" db="EMBL/GenBank/DDBJ databases">
        <authorList>
            <person name="Duchaud E."/>
        </authorList>
    </citation>
    <scope>NUCLEOTIDE SEQUENCE [LARGE SCALE GENOMIC DNA]</scope>
    <source>
        <strain evidence="2">Ena-SAMPLE-TAB-13-05-2024-13:56:06:370-140309</strain>
    </source>
</reference>
<feature type="region of interest" description="Disordered" evidence="1">
    <location>
        <begin position="1"/>
        <end position="20"/>
    </location>
</feature>
<evidence type="ECO:0008006" key="4">
    <source>
        <dbReference type="Google" id="ProtNLM"/>
    </source>
</evidence>
<keyword evidence="3" id="KW-1185">Reference proteome</keyword>
<evidence type="ECO:0000313" key="3">
    <source>
        <dbReference type="Proteomes" id="UP001497514"/>
    </source>
</evidence>
<name>A0ABM9NU69_9FLAO</name>
<dbReference type="Proteomes" id="UP001497514">
    <property type="component" value="Chromosome"/>
</dbReference>
<dbReference type="Gene3D" id="3.30.420.10">
    <property type="entry name" value="Ribonuclease H-like superfamily/Ribonuclease H"/>
    <property type="match status" value="1"/>
</dbReference>
<feature type="compositionally biased region" description="Polar residues" evidence="1">
    <location>
        <begin position="7"/>
        <end position="20"/>
    </location>
</feature>
<dbReference type="SUPFAM" id="SSF53098">
    <property type="entry name" value="Ribonuclease H-like"/>
    <property type="match status" value="1"/>
</dbReference>
<dbReference type="InterPro" id="IPR036397">
    <property type="entry name" value="RNaseH_sf"/>
</dbReference>
<evidence type="ECO:0000313" key="2">
    <source>
        <dbReference type="EMBL" id="CAL2079184.1"/>
    </source>
</evidence>
<protein>
    <recommendedName>
        <fullName evidence="4">Integrase catalytic domain-containing protein</fullName>
    </recommendedName>
</protein>
<gene>
    <name evidence="2" type="ORF">TD3509T_0785</name>
</gene>
<organism evidence="2 3">
    <name type="scientific">Tenacibaculum dicentrarchi</name>
    <dbReference type="NCBI Taxonomy" id="669041"/>
    <lineage>
        <taxon>Bacteria</taxon>
        <taxon>Pseudomonadati</taxon>
        <taxon>Bacteroidota</taxon>
        <taxon>Flavobacteriia</taxon>
        <taxon>Flavobacteriales</taxon>
        <taxon>Flavobacteriaceae</taxon>
        <taxon>Tenacibaculum</taxon>
    </lineage>
</organism>
<dbReference type="InterPro" id="IPR012337">
    <property type="entry name" value="RNaseH-like_sf"/>
</dbReference>
<dbReference type="EMBL" id="OZ038524">
    <property type="protein sequence ID" value="CAL2079184.1"/>
    <property type="molecule type" value="Genomic_DNA"/>
</dbReference>
<accession>A0ABM9NU69</accession>
<evidence type="ECO:0000256" key="1">
    <source>
        <dbReference type="SAM" id="MobiDB-lite"/>
    </source>
</evidence>